<dbReference type="PROSITE" id="PS50263">
    <property type="entry name" value="CN_HYDROLASE"/>
    <property type="match status" value="1"/>
</dbReference>
<sequence>MSRIVTVAATQMACSWDRDANIANAERLVRQAAAQGAQIILIQELFETPYFCQKPNPDYLLLATEAEQNPAIAHFSKLAAELQVVLPISFFERAGRARFNSIAILDADGRNLGIYRKSHIPDGPGYHEKYYFNPGDTGFKVWNTRYAKIGVGICWDQWFPECARSMALQGAELLFYPTAIGSEPHDATISSRDHWQRVQQGHAGANLMPLIASNRIGREEQDGYDITFYGSSFIADQFGAKLQELNETEEGILVQRFDLDELEKIRSAWGVFRDRRPNLYGALKTLDGSLES</sequence>
<dbReference type="SUPFAM" id="SSF56317">
    <property type="entry name" value="Carbon-nitrogen hydrolase"/>
    <property type="match status" value="1"/>
</dbReference>
<evidence type="ECO:0000313" key="4">
    <source>
        <dbReference type="EMBL" id="KHO63906.1"/>
    </source>
</evidence>
<comment type="caution">
    <text evidence="4">The sequence shown here is derived from an EMBL/GenBank/DDBJ whole genome shotgun (WGS) entry which is preliminary data.</text>
</comment>
<evidence type="ECO:0000313" key="5">
    <source>
        <dbReference type="Proteomes" id="UP000030980"/>
    </source>
</evidence>
<reference evidence="4 5" key="1">
    <citation type="submission" date="2014-11" db="EMBL/GenBank/DDBJ databases">
        <title>Genome sequence of Pseudomonas tuomuerensis JCM 14085.</title>
        <authorList>
            <person name="Shin S.-K."/>
            <person name="Yi H."/>
        </authorList>
    </citation>
    <scope>NUCLEOTIDE SEQUENCE [LARGE SCALE GENOMIC DNA]</scope>
    <source>
        <strain evidence="4 5">JCM 14085</strain>
    </source>
</reference>
<dbReference type="InterPro" id="IPR050345">
    <property type="entry name" value="Aliph_Amidase/BUP"/>
</dbReference>
<dbReference type="InterPro" id="IPR017755">
    <property type="entry name" value="N-carbamoylputrescine_amidase"/>
</dbReference>
<feature type="domain" description="CN hydrolase" evidence="3">
    <location>
        <begin position="5"/>
        <end position="259"/>
    </location>
</feature>
<dbReference type="OrthoDB" id="9803803at2"/>
<keyword evidence="5" id="KW-1185">Reference proteome</keyword>
<dbReference type="Pfam" id="PF00795">
    <property type="entry name" value="CN_hydrolase"/>
    <property type="match status" value="1"/>
</dbReference>
<evidence type="ECO:0000259" key="3">
    <source>
        <dbReference type="PROSITE" id="PS50263"/>
    </source>
</evidence>
<evidence type="ECO:0000256" key="1">
    <source>
        <dbReference type="ARBA" id="ARBA00022801"/>
    </source>
</evidence>
<comment type="similarity">
    <text evidence="2">Belongs to the carbon-nitrogen hydrolase superfamily.</text>
</comment>
<dbReference type="GO" id="GO:0033388">
    <property type="term" value="P:putrescine biosynthetic process from arginine"/>
    <property type="evidence" value="ECO:0007669"/>
    <property type="project" value="TreeGrafter"/>
</dbReference>
<dbReference type="GO" id="GO:0050126">
    <property type="term" value="F:N-carbamoylputrescine amidase activity"/>
    <property type="evidence" value="ECO:0007669"/>
    <property type="project" value="InterPro"/>
</dbReference>
<accession>A0A0B3BS77</accession>
<name>A0A0B3BS77_9PSED</name>
<dbReference type="InterPro" id="IPR036526">
    <property type="entry name" value="C-N_Hydrolase_sf"/>
</dbReference>
<dbReference type="PANTHER" id="PTHR43674">
    <property type="entry name" value="NITRILASE C965.09-RELATED"/>
    <property type="match status" value="1"/>
</dbReference>
<dbReference type="RefSeq" id="WP_027589248.1">
    <property type="nucleotide sequence ID" value="NZ_FMUP01000004.1"/>
</dbReference>
<dbReference type="EMBL" id="JTAK01000006">
    <property type="protein sequence ID" value="KHO63906.1"/>
    <property type="molecule type" value="Genomic_DNA"/>
</dbReference>
<dbReference type="AlphaFoldDB" id="A0A0B3BS77"/>
<dbReference type="Gene3D" id="3.60.110.10">
    <property type="entry name" value="Carbon-nitrogen hydrolase"/>
    <property type="match status" value="1"/>
</dbReference>
<organism evidence="4 5">
    <name type="scientific">Pseudomonas flexibilis</name>
    <dbReference type="NCBI Taxonomy" id="706570"/>
    <lineage>
        <taxon>Bacteria</taxon>
        <taxon>Pseudomonadati</taxon>
        <taxon>Pseudomonadota</taxon>
        <taxon>Gammaproteobacteria</taxon>
        <taxon>Pseudomonadales</taxon>
        <taxon>Pseudomonadaceae</taxon>
        <taxon>Pseudomonas</taxon>
    </lineage>
</organism>
<dbReference type="NCBIfam" id="TIGR03381">
    <property type="entry name" value="agmatine_aguB"/>
    <property type="match status" value="1"/>
</dbReference>
<dbReference type="STRING" id="706570.PT85_15605"/>
<dbReference type="InterPro" id="IPR003010">
    <property type="entry name" value="C-N_Hydrolase"/>
</dbReference>
<proteinExistence type="inferred from homology"/>
<evidence type="ECO:0000256" key="2">
    <source>
        <dbReference type="ARBA" id="ARBA00034122"/>
    </source>
</evidence>
<gene>
    <name evidence="4" type="ORF">PT85_15605</name>
</gene>
<keyword evidence="1 4" id="KW-0378">Hydrolase</keyword>
<dbReference type="Proteomes" id="UP000030980">
    <property type="component" value="Unassembled WGS sequence"/>
</dbReference>
<protein>
    <submittedName>
        <fullName evidence="4">Carbon-nitrogen hydrolase</fullName>
    </submittedName>
</protein>
<dbReference type="PANTHER" id="PTHR43674:SF2">
    <property type="entry name" value="BETA-UREIDOPROPIONASE"/>
    <property type="match status" value="1"/>
</dbReference>
<dbReference type="CDD" id="cd07573">
    <property type="entry name" value="CPA"/>
    <property type="match status" value="1"/>
</dbReference>